<gene>
    <name evidence="1" type="ORF">S01H1_79995</name>
</gene>
<protein>
    <submittedName>
        <fullName evidence="1">Uncharacterized protein</fullName>
    </submittedName>
</protein>
<feature type="non-terminal residue" evidence="1">
    <location>
        <position position="128"/>
    </location>
</feature>
<comment type="caution">
    <text evidence="1">The sequence shown here is derived from an EMBL/GenBank/DDBJ whole genome shotgun (WGS) entry which is preliminary data.</text>
</comment>
<name>X0Y6P1_9ZZZZ</name>
<sequence length="128" mass="14521">MKTIESKKFAGITFQSENDVNVTQANIDHYISIHYSAKVWHLIQKLHPELTSKKKLFINHLKLLGVVATPEDITKRIPVEKETNVATDNSYKTQSKEMNTLEANVIKWIKNGNSSDKIISAHVEAGYN</sequence>
<dbReference type="AlphaFoldDB" id="X0Y6P1"/>
<reference evidence="1" key="1">
    <citation type="journal article" date="2014" name="Front. Microbiol.">
        <title>High frequency of phylogenetically diverse reductive dehalogenase-homologous genes in deep subseafloor sedimentary metagenomes.</title>
        <authorList>
            <person name="Kawai M."/>
            <person name="Futagami T."/>
            <person name="Toyoda A."/>
            <person name="Takaki Y."/>
            <person name="Nishi S."/>
            <person name="Hori S."/>
            <person name="Arai W."/>
            <person name="Tsubouchi T."/>
            <person name="Morono Y."/>
            <person name="Uchiyama I."/>
            <person name="Ito T."/>
            <person name="Fujiyama A."/>
            <person name="Inagaki F."/>
            <person name="Takami H."/>
        </authorList>
    </citation>
    <scope>NUCLEOTIDE SEQUENCE</scope>
    <source>
        <strain evidence="1">Expedition CK06-06</strain>
    </source>
</reference>
<dbReference type="EMBL" id="BARS01053977">
    <property type="protein sequence ID" value="GAG44398.1"/>
    <property type="molecule type" value="Genomic_DNA"/>
</dbReference>
<accession>X0Y6P1</accession>
<organism evidence="1">
    <name type="scientific">marine sediment metagenome</name>
    <dbReference type="NCBI Taxonomy" id="412755"/>
    <lineage>
        <taxon>unclassified sequences</taxon>
        <taxon>metagenomes</taxon>
        <taxon>ecological metagenomes</taxon>
    </lineage>
</organism>
<proteinExistence type="predicted"/>
<evidence type="ECO:0000313" key="1">
    <source>
        <dbReference type="EMBL" id="GAG44398.1"/>
    </source>
</evidence>